<dbReference type="NCBIfam" id="NF046042">
    <property type="entry name" value="LicT"/>
    <property type="match status" value="1"/>
</dbReference>
<keyword evidence="4" id="KW-1185">Reference proteome</keyword>
<proteinExistence type="predicted"/>
<protein>
    <submittedName>
        <fullName evidence="3">PRD domain-containing protein</fullName>
    </submittedName>
</protein>
<accession>A0A927CTY2</accession>
<dbReference type="RefSeq" id="WP_190997051.1">
    <property type="nucleotide sequence ID" value="NZ_JACXSI010000007.1"/>
</dbReference>
<evidence type="ECO:0000259" key="2">
    <source>
        <dbReference type="PROSITE" id="PS51372"/>
    </source>
</evidence>
<name>A0A927CTY2_9BACI</name>
<dbReference type="InterPro" id="IPR036650">
    <property type="entry name" value="CAT_RNA-bd_dom_sf"/>
</dbReference>
<dbReference type="InterPro" id="IPR036634">
    <property type="entry name" value="PRD_sf"/>
</dbReference>
<dbReference type="InterPro" id="IPR050661">
    <property type="entry name" value="BglG_antiterminators"/>
</dbReference>
<dbReference type="SUPFAM" id="SSF50151">
    <property type="entry name" value="SacY-like RNA-binding domain"/>
    <property type="match status" value="1"/>
</dbReference>
<dbReference type="Gene3D" id="1.10.1790.10">
    <property type="entry name" value="PRD domain"/>
    <property type="match status" value="2"/>
</dbReference>
<dbReference type="Gene3D" id="2.30.24.10">
    <property type="entry name" value="CAT RNA-binding domain"/>
    <property type="match status" value="1"/>
</dbReference>
<dbReference type="InterPro" id="IPR011608">
    <property type="entry name" value="PRD"/>
</dbReference>
<dbReference type="EMBL" id="JACXSI010000007">
    <property type="protein sequence ID" value="MBD3107503.1"/>
    <property type="molecule type" value="Genomic_DNA"/>
</dbReference>
<evidence type="ECO:0000313" key="4">
    <source>
        <dbReference type="Proteomes" id="UP000602076"/>
    </source>
</evidence>
<dbReference type="PANTHER" id="PTHR30185:SF15">
    <property type="entry name" value="CRYPTIC BETA-GLUCOSIDE BGL OPERON ANTITERMINATOR"/>
    <property type="match status" value="1"/>
</dbReference>
<dbReference type="GO" id="GO:0006355">
    <property type="term" value="P:regulation of DNA-templated transcription"/>
    <property type="evidence" value="ECO:0007669"/>
    <property type="project" value="InterPro"/>
</dbReference>
<keyword evidence="1" id="KW-0677">Repeat</keyword>
<evidence type="ECO:0000256" key="1">
    <source>
        <dbReference type="ARBA" id="ARBA00022737"/>
    </source>
</evidence>
<evidence type="ECO:0000313" key="3">
    <source>
        <dbReference type="EMBL" id="MBD3107503.1"/>
    </source>
</evidence>
<dbReference type="PANTHER" id="PTHR30185">
    <property type="entry name" value="CRYPTIC BETA-GLUCOSIDE BGL OPERON ANTITERMINATOR"/>
    <property type="match status" value="1"/>
</dbReference>
<dbReference type="AlphaFoldDB" id="A0A927CTY2"/>
<dbReference type="Proteomes" id="UP000602076">
    <property type="component" value="Unassembled WGS sequence"/>
</dbReference>
<dbReference type="Pfam" id="PF00874">
    <property type="entry name" value="PRD"/>
    <property type="match status" value="2"/>
</dbReference>
<dbReference type="SMART" id="SM01061">
    <property type="entry name" value="CAT_RBD"/>
    <property type="match status" value="1"/>
</dbReference>
<gene>
    <name evidence="3" type="ORF">IEO70_03920</name>
</gene>
<organism evidence="3 4">
    <name type="scientific">Peribacillus faecalis</name>
    <dbReference type="NCBI Taxonomy" id="2772559"/>
    <lineage>
        <taxon>Bacteria</taxon>
        <taxon>Bacillati</taxon>
        <taxon>Bacillota</taxon>
        <taxon>Bacilli</taxon>
        <taxon>Bacillales</taxon>
        <taxon>Bacillaceae</taxon>
        <taxon>Peribacillus</taxon>
    </lineage>
</organism>
<feature type="domain" description="PRD" evidence="2">
    <location>
        <begin position="170"/>
        <end position="280"/>
    </location>
</feature>
<reference evidence="3" key="1">
    <citation type="submission" date="2020-09" db="EMBL/GenBank/DDBJ databases">
        <title>Bacillus faecalis sp. nov., a moderately halophilic bacterium isolated from cow faeces.</title>
        <authorList>
            <person name="Jiang L."/>
            <person name="Lee J."/>
        </authorList>
    </citation>
    <scope>NUCLEOTIDE SEQUENCE</scope>
    <source>
        <strain evidence="3">AGMB 02131</strain>
    </source>
</reference>
<dbReference type="GO" id="GO:0003723">
    <property type="term" value="F:RNA binding"/>
    <property type="evidence" value="ECO:0007669"/>
    <property type="project" value="InterPro"/>
</dbReference>
<comment type="caution">
    <text evidence="3">The sequence shown here is derived from an EMBL/GenBank/DDBJ whole genome shotgun (WGS) entry which is preliminary data.</text>
</comment>
<dbReference type="Pfam" id="PF03123">
    <property type="entry name" value="CAT_RBD"/>
    <property type="match status" value="1"/>
</dbReference>
<sequence length="281" mass="32832">MRIKKIFNDNIILTEEKEGEMIVIGQGLAFQKKAGDLVDESQIDKTFVLKTRGVSEQLETLINETPPQHLDIADEIIQYAKTKLPSPINDNIYLSLTDHISYAISRFEQGLTIKNTLLWEVKKLYPTEYEIALHALRIIEIATELSLPEDEAGFITLHLVNAQQEKFEIEETVTLTKIVTDILEIVKYHYGLEIDPNSINYNRFVTHLRYLAYCILRNEWTPEEDGILYEQVKRKYPDAYLCARKVSTYIETTYKRELNKDEMLYFMLHIQRVTNRGEHKA</sequence>
<feature type="domain" description="PRD" evidence="2">
    <location>
        <begin position="64"/>
        <end position="169"/>
    </location>
</feature>
<dbReference type="PROSITE" id="PS51372">
    <property type="entry name" value="PRD_2"/>
    <property type="match status" value="2"/>
</dbReference>
<dbReference type="SUPFAM" id="SSF63520">
    <property type="entry name" value="PTS-regulatory domain, PRD"/>
    <property type="match status" value="2"/>
</dbReference>
<dbReference type="InterPro" id="IPR004341">
    <property type="entry name" value="CAT_RNA-bd_dom"/>
</dbReference>